<dbReference type="AlphaFoldDB" id="A0A1H4K254"/>
<organism evidence="9 10">
    <name type="scientific">Paramicrobacterium humi</name>
    <dbReference type="NCBI Taxonomy" id="640635"/>
    <lineage>
        <taxon>Bacteria</taxon>
        <taxon>Bacillati</taxon>
        <taxon>Actinomycetota</taxon>
        <taxon>Actinomycetes</taxon>
        <taxon>Micrococcales</taxon>
        <taxon>Microbacteriaceae</taxon>
        <taxon>Paramicrobacterium</taxon>
    </lineage>
</organism>
<dbReference type="InterPro" id="IPR036259">
    <property type="entry name" value="MFS_trans_sf"/>
</dbReference>
<accession>A0A1H4K254</accession>
<feature type="transmembrane region" description="Helical" evidence="7">
    <location>
        <begin position="20"/>
        <end position="42"/>
    </location>
</feature>
<dbReference type="SUPFAM" id="SSF103473">
    <property type="entry name" value="MFS general substrate transporter"/>
    <property type="match status" value="1"/>
</dbReference>
<evidence type="ECO:0000256" key="4">
    <source>
        <dbReference type="ARBA" id="ARBA00022692"/>
    </source>
</evidence>
<feature type="transmembrane region" description="Helical" evidence="7">
    <location>
        <begin position="306"/>
        <end position="330"/>
    </location>
</feature>
<keyword evidence="4 7" id="KW-0812">Transmembrane</keyword>
<dbReference type="Proteomes" id="UP000199183">
    <property type="component" value="Unassembled WGS sequence"/>
</dbReference>
<dbReference type="GO" id="GO:0022857">
    <property type="term" value="F:transmembrane transporter activity"/>
    <property type="evidence" value="ECO:0007669"/>
    <property type="project" value="InterPro"/>
</dbReference>
<dbReference type="RefSeq" id="WP_091180638.1">
    <property type="nucleotide sequence ID" value="NZ_FNRY01000001.1"/>
</dbReference>
<reference evidence="9 10" key="1">
    <citation type="submission" date="2016-10" db="EMBL/GenBank/DDBJ databases">
        <authorList>
            <person name="de Groot N.N."/>
        </authorList>
    </citation>
    <scope>NUCLEOTIDE SEQUENCE [LARGE SCALE GENOMIC DNA]</scope>
    <source>
        <strain evidence="9 10">DSM 21799</strain>
    </source>
</reference>
<feature type="transmembrane region" description="Helical" evidence="7">
    <location>
        <begin position="171"/>
        <end position="193"/>
    </location>
</feature>
<feature type="transmembrane region" description="Helical" evidence="7">
    <location>
        <begin position="230"/>
        <end position="251"/>
    </location>
</feature>
<keyword evidence="6 7" id="KW-0472">Membrane</keyword>
<feature type="transmembrane region" description="Helical" evidence="7">
    <location>
        <begin position="205"/>
        <end position="224"/>
    </location>
</feature>
<keyword evidence="10" id="KW-1185">Reference proteome</keyword>
<feature type="transmembrane region" description="Helical" evidence="7">
    <location>
        <begin position="271"/>
        <end position="294"/>
    </location>
</feature>
<proteinExistence type="predicted"/>
<dbReference type="GO" id="GO:0005886">
    <property type="term" value="C:plasma membrane"/>
    <property type="evidence" value="ECO:0007669"/>
    <property type="project" value="UniProtKB-SubCell"/>
</dbReference>
<evidence type="ECO:0000313" key="9">
    <source>
        <dbReference type="EMBL" id="SEB52195.1"/>
    </source>
</evidence>
<evidence type="ECO:0000259" key="8">
    <source>
        <dbReference type="PROSITE" id="PS50850"/>
    </source>
</evidence>
<keyword evidence="5 7" id="KW-1133">Transmembrane helix</keyword>
<dbReference type="PANTHER" id="PTHR42718">
    <property type="entry name" value="MAJOR FACILITATOR SUPERFAMILY MULTIDRUG TRANSPORTER MFSC"/>
    <property type="match status" value="1"/>
</dbReference>
<keyword evidence="2" id="KW-0813">Transport</keyword>
<dbReference type="InterPro" id="IPR011701">
    <property type="entry name" value="MFS"/>
</dbReference>
<dbReference type="Gene3D" id="1.20.1720.10">
    <property type="entry name" value="Multidrug resistance protein D"/>
    <property type="match status" value="1"/>
</dbReference>
<dbReference type="PRINTS" id="PR01036">
    <property type="entry name" value="TCRTETB"/>
</dbReference>
<evidence type="ECO:0000256" key="7">
    <source>
        <dbReference type="SAM" id="Phobius"/>
    </source>
</evidence>
<evidence type="ECO:0000256" key="6">
    <source>
        <dbReference type="ARBA" id="ARBA00023136"/>
    </source>
</evidence>
<gene>
    <name evidence="9" type="ORF">SAMN04489806_0963</name>
</gene>
<evidence type="ECO:0000256" key="2">
    <source>
        <dbReference type="ARBA" id="ARBA00022448"/>
    </source>
</evidence>
<dbReference type="InterPro" id="IPR020846">
    <property type="entry name" value="MFS_dom"/>
</dbReference>
<feature type="domain" description="Major facilitator superfamily (MFS) profile" evidence="8">
    <location>
        <begin position="19"/>
        <end position="504"/>
    </location>
</feature>
<comment type="subcellular location">
    <subcellularLocation>
        <location evidence="1">Cell membrane</location>
        <topology evidence="1">Multi-pass membrane protein</topology>
    </subcellularLocation>
</comment>
<evidence type="ECO:0000256" key="5">
    <source>
        <dbReference type="ARBA" id="ARBA00022989"/>
    </source>
</evidence>
<dbReference type="CDD" id="cd17321">
    <property type="entry name" value="MFS_MMR_MDR_like"/>
    <property type="match status" value="1"/>
</dbReference>
<feature type="transmembrane region" description="Helical" evidence="7">
    <location>
        <begin position="337"/>
        <end position="355"/>
    </location>
</feature>
<dbReference type="EMBL" id="FNRY01000001">
    <property type="protein sequence ID" value="SEB52195.1"/>
    <property type="molecule type" value="Genomic_DNA"/>
</dbReference>
<evidence type="ECO:0000313" key="10">
    <source>
        <dbReference type="Proteomes" id="UP000199183"/>
    </source>
</evidence>
<feature type="transmembrane region" description="Helical" evidence="7">
    <location>
        <begin position="143"/>
        <end position="165"/>
    </location>
</feature>
<dbReference type="Gene3D" id="1.20.1250.20">
    <property type="entry name" value="MFS general substrate transporter like domains"/>
    <property type="match status" value="1"/>
</dbReference>
<feature type="transmembrane region" description="Helical" evidence="7">
    <location>
        <begin position="480"/>
        <end position="500"/>
    </location>
</feature>
<dbReference type="Pfam" id="PF07690">
    <property type="entry name" value="MFS_1"/>
    <property type="match status" value="1"/>
</dbReference>
<keyword evidence="3" id="KW-1003">Cell membrane</keyword>
<evidence type="ECO:0000256" key="3">
    <source>
        <dbReference type="ARBA" id="ARBA00022475"/>
    </source>
</evidence>
<name>A0A1H4K254_9MICO</name>
<feature type="transmembrane region" description="Helical" evidence="7">
    <location>
        <begin position="110"/>
        <end position="131"/>
    </location>
</feature>
<evidence type="ECO:0000256" key="1">
    <source>
        <dbReference type="ARBA" id="ARBA00004651"/>
    </source>
</evidence>
<feature type="transmembrane region" description="Helical" evidence="7">
    <location>
        <begin position="54"/>
        <end position="73"/>
    </location>
</feature>
<protein>
    <submittedName>
        <fullName evidence="9">MFS transporter, DHA2 family, multidrug resistance protein</fullName>
    </submittedName>
</protein>
<dbReference type="PROSITE" id="PS50850">
    <property type="entry name" value="MFS"/>
    <property type="match status" value="1"/>
</dbReference>
<dbReference type="OrthoDB" id="9781469at2"/>
<dbReference type="PANTHER" id="PTHR42718:SF47">
    <property type="entry name" value="METHYL VIOLOGEN RESISTANCE PROTEIN SMVA"/>
    <property type="match status" value="1"/>
</dbReference>
<feature type="transmembrane region" description="Helical" evidence="7">
    <location>
        <begin position="85"/>
        <end position="104"/>
    </location>
</feature>
<sequence>MQTAEVPVVPRAGMREWVGLAVLMLPVLLISVDNTILNFALPEISEALIPSGTQLLWILDVYPLVLAGLLVTMGSLGDRIGRRKLLLIGAAGFGIVSVLAAFAPTAEALIAARAALGLFGATLMPSTLSLLRNLFLNREQRRLAIAVWGSGFAGGGALGPIAGGFLLEHFWWGSVFLLAVPVLLPLFVLLPLLVRESKDPVGSRIDLWSAALVLLTMVPLVWAIKNVVDQGANIASGLALVVAIVSGVLFVRRQLHLEHPLLDVSLFRNAVFSGAIAINLLSIIAFVGGLFFITQHLQLVLGLSPMIAGLVLVPGLAAMIIAGLVVVPIVRRVPAHIVIAVGLGFSVLCYGSIAVQGGTVSAWGIALAMVALGIGVGGAETVSNDLILANAPASKAGAASGLSETAYELGSVLGVATLGSVLTASYRGHIEIPAGVSRADAAAAGETIGGAMHVAGELPEAIGNALREAAITAFGSGVSIASWLGAGLIVVAIVVSLVTLRRAS</sequence>